<organism evidence="2 3">
    <name type="scientific">Cuscuta campestris</name>
    <dbReference type="NCBI Taxonomy" id="132261"/>
    <lineage>
        <taxon>Eukaryota</taxon>
        <taxon>Viridiplantae</taxon>
        <taxon>Streptophyta</taxon>
        <taxon>Embryophyta</taxon>
        <taxon>Tracheophyta</taxon>
        <taxon>Spermatophyta</taxon>
        <taxon>Magnoliopsida</taxon>
        <taxon>eudicotyledons</taxon>
        <taxon>Gunneridae</taxon>
        <taxon>Pentapetalae</taxon>
        <taxon>asterids</taxon>
        <taxon>lamiids</taxon>
        <taxon>Solanales</taxon>
        <taxon>Convolvulaceae</taxon>
        <taxon>Cuscuteae</taxon>
        <taxon>Cuscuta</taxon>
        <taxon>Cuscuta subgen. Grammica</taxon>
        <taxon>Cuscuta sect. Cleistogrammica</taxon>
    </lineage>
</organism>
<dbReference type="Proteomes" id="UP000595140">
    <property type="component" value="Unassembled WGS sequence"/>
</dbReference>
<name>A0A484MPQ0_9ASTE</name>
<evidence type="ECO:0000256" key="1">
    <source>
        <dbReference type="SAM" id="MobiDB-lite"/>
    </source>
</evidence>
<feature type="region of interest" description="Disordered" evidence="1">
    <location>
        <begin position="145"/>
        <end position="182"/>
    </location>
</feature>
<dbReference type="EMBL" id="OOIL02004136">
    <property type="protein sequence ID" value="VFQ90467.1"/>
    <property type="molecule type" value="Genomic_DNA"/>
</dbReference>
<sequence length="182" mass="20208">MYQLPPPPPPARQVTLKTLKDNDTEEFLGDNIAEPQIAFDSLDQTTRVLKNLKITEVDHLELVVQLLQKGHTSGGREQRFDHLAQFARTLVGTVADRIEEFTTKLRPDIQPYLSTVSTTDFTAAYNQEKGEKGLIAWKKSLAEFEEPSTQHKGGATSGGKRTSGGGHNTQHPKNTNQDQLSL</sequence>
<evidence type="ECO:0000313" key="2">
    <source>
        <dbReference type="EMBL" id="VFQ90467.1"/>
    </source>
</evidence>
<feature type="compositionally biased region" description="Polar residues" evidence="1">
    <location>
        <begin position="168"/>
        <end position="182"/>
    </location>
</feature>
<evidence type="ECO:0000313" key="3">
    <source>
        <dbReference type="Proteomes" id="UP000595140"/>
    </source>
</evidence>
<dbReference type="AlphaFoldDB" id="A0A484MPQ0"/>
<proteinExistence type="predicted"/>
<protein>
    <submittedName>
        <fullName evidence="2">Uncharacterized protein</fullName>
    </submittedName>
</protein>
<accession>A0A484MPQ0</accession>
<reference evidence="2 3" key="1">
    <citation type="submission" date="2018-04" db="EMBL/GenBank/DDBJ databases">
        <authorList>
            <person name="Vogel A."/>
        </authorList>
    </citation>
    <scope>NUCLEOTIDE SEQUENCE [LARGE SCALE GENOMIC DNA]</scope>
</reference>
<feature type="compositionally biased region" description="Gly residues" evidence="1">
    <location>
        <begin position="155"/>
        <end position="167"/>
    </location>
</feature>
<keyword evidence="3" id="KW-1185">Reference proteome</keyword>
<dbReference type="OrthoDB" id="2272416at2759"/>
<gene>
    <name evidence="2" type="ORF">CCAM_LOCUS32243</name>
</gene>